<dbReference type="GO" id="GO:0061511">
    <property type="term" value="P:centriole elongation"/>
    <property type="evidence" value="ECO:0007669"/>
    <property type="project" value="TreeGrafter"/>
</dbReference>
<proteinExistence type="predicted"/>
<dbReference type="GO" id="GO:0071539">
    <property type="term" value="P:protein localization to centrosome"/>
    <property type="evidence" value="ECO:0007669"/>
    <property type="project" value="TreeGrafter"/>
</dbReference>
<dbReference type="Pfam" id="PF25339">
    <property type="entry name" value="C2_C2CD3_N"/>
    <property type="match status" value="1"/>
</dbReference>
<evidence type="ECO:0000259" key="2">
    <source>
        <dbReference type="Pfam" id="PF25339"/>
    </source>
</evidence>
<feature type="region of interest" description="Disordered" evidence="1">
    <location>
        <begin position="1"/>
        <end position="51"/>
    </location>
</feature>
<feature type="domain" description="C2CD3 N-terminal C2" evidence="2">
    <location>
        <begin position="66"/>
        <end position="123"/>
    </location>
</feature>
<dbReference type="PANTHER" id="PTHR21254">
    <property type="entry name" value="C2 DOMAIN-CONTAINING PROTEIN 3"/>
    <property type="match status" value="1"/>
</dbReference>
<evidence type="ECO:0000313" key="4">
    <source>
        <dbReference type="Proteomes" id="UP000694413"/>
    </source>
</evidence>
<dbReference type="GO" id="GO:0005814">
    <property type="term" value="C:centriole"/>
    <property type="evidence" value="ECO:0007669"/>
    <property type="project" value="TreeGrafter"/>
</dbReference>
<dbReference type="GO" id="GO:0034451">
    <property type="term" value="C:centriolar satellite"/>
    <property type="evidence" value="ECO:0007669"/>
    <property type="project" value="TreeGrafter"/>
</dbReference>
<dbReference type="InterPro" id="IPR057537">
    <property type="entry name" value="C2_C2CD3_N"/>
</dbReference>
<evidence type="ECO:0000256" key="1">
    <source>
        <dbReference type="SAM" id="MobiDB-lite"/>
    </source>
</evidence>
<dbReference type="Ensembl" id="ENSZALT00000022237.1">
    <property type="protein sequence ID" value="ENSZALP00000016649.1"/>
    <property type="gene ID" value="ENSZALG00000013490.1"/>
</dbReference>
<protein>
    <recommendedName>
        <fullName evidence="2">C2CD3 N-terminal C2 domain-containing protein</fullName>
    </recommendedName>
</protein>
<dbReference type="Proteomes" id="UP000694413">
    <property type="component" value="Unassembled WGS sequence"/>
</dbReference>
<dbReference type="PANTHER" id="PTHR21254:SF1">
    <property type="entry name" value="C2 DOMAIN-CONTAINING PROTEIN 3"/>
    <property type="match status" value="1"/>
</dbReference>
<name>A0A8D2N0R1_ZONAL</name>
<reference evidence="3" key="2">
    <citation type="submission" date="2025-09" db="UniProtKB">
        <authorList>
            <consortium name="Ensembl"/>
        </authorList>
    </citation>
    <scope>IDENTIFICATION</scope>
</reference>
<dbReference type="AlphaFoldDB" id="A0A8D2N0R1"/>
<reference evidence="3" key="1">
    <citation type="submission" date="2025-08" db="UniProtKB">
        <authorList>
            <consortium name="Ensembl"/>
        </authorList>
    </citation>
    <scope>IDENTIFICATION</scope>
</reference>
<accession>A0A8D2N0R1</accession>
<organism evidence="3 4">
    <name type="scientific">Zonotrichia albicollis</name>
    <name type="common">White-throated sparrow</name>
    <name type="synonym">Fringilla albicollis</name>
    <dbReference type="NCBI Taxonomy" id="44394"/>
    <lineage>
        <taxon>Eukaryota</taxon>
        <taxon>Metazoa</taxon>
        <taxon>Chordata</taxon>
        <taxon>Craniata</taxon>
        <taxon>Vertebrata</taxon>
        <taxon>Euteleostomi</taxon>
        <taxon>Archelosauria</taxon>
        <taxon>Archosauria</taxon>
        <taxon>Dinosauria</taxon>
        <taxon>Saurischia</taxon>
        <taxon>Theropoda</taxon>
        <taxon>Coelurosauria</taxon>
        <taxon>Aves</taxon>
        <taxon>Neognathae</taxon>
        <taxon>Neoaves</taxon>
        <taxon>Telluraves</taxon>
        <taxon>Australaves</taxon>
        <taxon>Passeriformes</taxon>
        <taxon>Passerellidae</taxon>
        <taxon>Zonotrichia</taxon>
    </lineage>
</organism>
<sequence length="296" mass="32800">MTIPCPDHPVITTPCPEPEYRASLPGRSPHKDPRSLQTPGPTPRPAEPPLLTCDRERDLKVFLIFADMGVLVLEVLTKREHLPLGRAQITKLSQLSPSHPIKGSFAVVSPTSEKLGELQVALMSFSESLYSPSGAVTETVSFFPRGKDRFLYQENSENMKDTFPAPHRHVILPDEDVEMSPESQPLSFPTSADPKALPRGSTRVLSVHNPATKDLLSGLCAACPISHLSLQMVFPLPVCFSEYLSGFLKGKRDFSPSCCINPKKLSQHWSRARLHIAVFGVPYLQKRTKIRHPTLP</sequence>
<keyword evidence="4" id="KW-1185">Reference proteome</keyword>
<dbReference type="GO" id="GO:0060271">
    <property type="term" value="P:cilium assembly"/>
    <property type="evidence" value="ECO:0007669"/>
    <property type="project" value="TreeGrafter"/>
</dbReference>
<evidence type="ECO:0000313" key="3">
    <source>
        <dbReference type="Ensembl" id="ENSZALP00000016649.1"/>
    </source>
</evidence>